<dbReference type="EMBL" id="OA891296">
    <property type="protein sequence ID" value="CAD7284677.1"/>
    <property type="molecule type" value="Genomic_DNA"/>
</dbReference>
<evidence type="ECO:0000313" key="3">
    <source>
        <dbReference type="Proteomes" id="UP000678499"/>
    </source>
</evidence>
<keyword evidence="1" id="KW-0732">Signal</keyword>
<keyword evidence="3" id="KW-1185">Reference proteome</keyword>
<dbReference type="AlphaFoldDB" id="A0A7R9BZW0"/>
<name>A0A7R9BZW0_9CRUS</name>
<evidence type="ECO:0000256" key="1">
    <source>
        <dbReference type="SAM" id="SignalP"/>
    </source>
</evidence>
<dbReference type="EMBL" id="CAJPEX010009259">
    <property type="protein sequence ID" value="CAG0924829.1"/>
    <property type="molecule type" value="Genomic_DNA"/>
</dbReference>
<dbReference type="Proteomes" id="UP000678499">
    <property type="component" value="Unassembled WGS sequence"/>
</dbReference>
<reference evidence="2" key="1">
    <citation type="submission" date="2020-11" db="EMBL/GenBank/DDBJ databases">
        <authorList>
            <person name="Tran Van P."/>
        </authorList>
    </citation>
    <scope>NUCLEOTIDE SEQUENCE</scope>
</reference>
<feature type="chain" id="PRO_5036210389" evidence="1">
    <location>
        <begin position="20"/>
        <end position="155"/>
    </location>
</feature>
<organism evidence="2">
    <name type="scientific">Notodromas monacha</name>
    <dbReference type="NCBI Taxonomy" id="399045"/>
    <lineage>
        <taxon>Eukaryota</taxon>
        <taxon>Metazoa</taxon>
        <taxon>Ecdysozoa</taxon>
        <taxon>Arthropoda</taxon>
        <taxon>Crustacea</taxon>
        <taxon>Oligostraca</taxon>
        <taxon>Ostracoda</taxon>
        <taxon>Podocopa</taxon>
        <taxon>Podocopida</taxon>
        <taxon>Cypridocopina</taxon>
        <taxon>Cypridoidea</taxon>
        <taxon>Cyprididae</taxon>
        <taxon>Notodromas</taxon>
    </lineage>
</organism>
<proteinExistence type="predicted"/>
<accession>A0A7R9BZW0</accession>
<sequence>MNSVFVALVLSGVVCAAVADLGYGHHRSYASTPYHADQGYGYHHREPAYGHHAVLTPVHPTYSTGYKQHQHVGYGHHGHHQPVRKKIELVFIDARVADIDHDEHFATEYRSSRQRSKIRYPYYDKYGRGKLLYGYGGPDLYEYTAFKPIDGYYKK</sequence>
<evidence type="ECO:0000313" key="2">
    <source>
        <dbReference type="EMBL" id="CAD7284677.1"/>
    </source>
</evidence>
<feature type="signal peptide" evidence="1">
    <location>
        <begin position="1"/>
        <end position="19"/>
    </location>
</feature>
<gene>
    <name evidence="2" type="ORF">NMOB1V02_LOCUS12282</name>
</gene>
<protein>
    <submittedName>
        <fullName evidence="2">Uncharacterized protein</fullName>
    </submittedName>
</protein>